<feature type="region of interest" description="Disordered" evidence="1">
    <location>
        <begin position="432"/>
        <end position="453"/>
    </location>
</feature>
<organism evidence="2 3">
    <name type="scientific">Cymbomonas tetramitiformis</name>
    <dbReference type="NCBI Taxonomy" id="36881"/>
    <lineage>
        <taxon>Eukaryota</taxon>
        <taxon>Viridiplantae</taxon>
        <taxon>Chlorophyta</taxon>
        <taxon>Pyramimonadophyceae</taxon>
        <taxon>Pyramimonadales</taxon>
        <taxon>Pyramimonadaceae</taxon>
        <taxon>Cymbomonas</taxon>
    </lineage>
</organism>
<evidence type="ECO:0000256" key="1">
    <source>
        <dbReference type="SAM" id="MobiDB-lite"/>
    </source>
</evidence>
<dbReference type="SUPFAM" id="SSF158791">
    <property type="entry name" value="MgtE N-terminal domain-like"/>
    <property type="match status" value="1"/>
</dbReference>
<name>A0AAE0GXA9_9CHLO</name>
<keyword evidence="3" id="KW-1185">Reference proteome</keyword>
<evidence type="ECO:0000313" key="2">
    <source>
        <dbReference type="EMBL" id="KAK3285915.1"/>
    </source>
</evidence>
<evidence type="ECO:0000313" key="3">
    <source>
        <dbReference type="Proteomes" id="UP001190700"/>
    </source>
</evidence>
<proteinExistence type="predicted"/>
<comment type="caution">
    <text evidence="2">The sequence shown here is derived from an EMBL/GenBank/DDBJ whole genome shotgun (WGS) entry which is preliminary data.</text>
</comment>
<sequence>MDFERPKPAHYFPARKRLLPTISSHVVQKDALKGFTLTRPLDAENLGALTLEPGGSGFLTELGTQTEPASAPTNFSCRTVSEENKGARSEEGGARDLRGRPAPGLQTAKEASNYQNQYCASQGLGELRGSPHNAGDIDKLTRRALGGARYSSRRNKLEKALTKQRLQMNMVGFANSERWMRDARQYWQKHTEHPDAQMDRAIWARLSDPEEWRKKVRCGIGYRDDMDIRQSGALMVSPTPQAAERPRACSTDPELMDVSSHYDNFDANENTHGTNIISDDMTPQDEMAIKHRSRRRGRTHSLSVNERASINHIWEKKKQDLSLSLFIPSDRTVRPQLGHHPTDIISYRDHFGVSNEMLTVVQIARRFHFSENPEQNVQEAVALPDAAVGCILEEMLKMNTQRQNTARDNSSPVSHEMSRFREYGKGAKAKRALAGSNEKPQAEALSVPVDNEKKHEAAEQMKMRRMRRQSVRPSVKALALNRDTLEKLDGDSHESRKSLGSPGRAVHSVAESTEHEILLATLEGMAPKRLAAALDRMTSESGLQLIKLVPLELQRDLLVSVTSTDLVQHLLQQLISTTGPASTMKAKYKPVAEQFMNPDAWCDLLLRMDEVPGKMMMQRMLEIDREGVVQAISTATPTTFSTLMAYLDLPTSVAVILGLGMFAAVEMLMYLPTPHAAEVLRELGPTIAMSLLENMGHETSLDMLVQLPTALYPPPPAHPPFCPATS</sequence>
<accession>A0AAE0GXA9</accession>
<feature type="region of interest" description="Disordered" evidence="1">
    <location>
        <begin position="81"/>
        <end position="105"/>
    </location>
</feature>
<dbReference type="AlphaFoldDB" id="A0AAE0GXA9"/>
<feature type="region of interest" description="Disordered" evidence="1">
    <location>
        <begin position="482"/>
        <end position="506"/>
    </location>
</feature>
<feature type="compositionally biased region" description="Basic and acidic residues" evidence="1">
    <location>
        <begin position="81"/>
        <end position="99"/>
    </location>
</feature>
<reference evidence="2 3" key="1">
    <citation type="journal article" date="2015" name="Genome Biol. Evol.">
        <title>Comparative Genomics of a Bacterivorous Green Alga Reveals Evolutionary Causalities and Consequences of Phago-Mixotrophic Mode of Nutrition.</title>
        <authorList>
            <person name="Burns J.A."/>
            <person name="Paasch A."/>
            <person name="Narechania A."/>
            <person name="Kim E."/>
        </authorList>
    </citation>
    <scope>NUCLEOTIDE SEQUENCE [LARGE SCALE GENOMIC DNA]</scope>
    <source>
        <strain evidence="2 3">PLY_AMNH</strain>
    </source>
</reference>
<feature type="compositionally biased region" description="Basic and acidic residues" evidence="1">
    <location>
        <begin position="483"/>
        <end position="497"/>
    </location>
</feature>
<protein>
    <submittedName>
        <fullName evidence="2">Uncharacterized protein</fullName>
    </submittedName>
</protein>
<gene>
    <name evidence="2" type="ORF">CYMTET_6498</name>
</gene>
<dbReference type="Proteomes" id="UP001190700">
    <property type="component" value="Unassembled WGS sequence"/>
</dbReference>
<dbReference type="EMBL" id="LGRX02001575">
    <property type="protein sequence ID" value="KAK3285915.1"/>
    <property type="molecule type" value="Genomic_DNA"/>
</dbReference>